<gene>
    <name evidence="2" type="ORF">ALEPTO_LOCUS10029</name>
</gene>
<feature type="domain" description="NAD(P)-binding" evidence="1">
    <location>
        <begin position="4"/>
        <end position="84"/>
    </location>
</feature>
<dbReference type="OrthoDB" id="10058185at2759"/>
<dbReference type="AlphaFoldDB" id="A0A9N9DSN8"/>
<dbReference type="SUPFAM" id="SSF51735">
    <property type="entry name" value="NAD(P)-binding Rossmann-fold domains"/>
    <property type="match status" value="1"/>
</dbReference>
<sequence length="85" mass="9375">MRIFITGGSGYLGHNFIEYALKEDPQLLITALSRSTIADDKILQAAGNVRSGKERIRIIRGDMHDENALREGVNEADVIVHLAAK</sequence>
<organism evidence="2 3">
    <name type="scientific">Ambispora leptoticha</name>
    <dbReference type="NCBI Taxonomy" id="144679"/>
    <lineage>
        <taxon>Eukaryota</taxon>
        <taxon>Fungi</taxon>
        <taxon>Fungi incertae sedis</taxon>
        <taxon>Mucoromycota</taxon>
        <taxon>Glomeromycotina</taxon>
        <taxon>Glomeromycetes</taxon>
        <taxon>Archaeosporales</taxon>
        <taxon>Ambisporaceae</taxon>
        <taxon>Ambispora</taxon>
    </lineage>
</organism>
<name>A0A9N9DSN8_9GLOM</name>
<dbReference type="GO" id="GO:0005737">
    <property type="term" value="C:cytoplasm"/>
    <property type="evidence" value="ECO:0007669"/>
    <property type="project" value="TreeGrafter"/>
</dbReference>
<feature type="non-terminal residue" evidence="2">
    <location>
        <position position="85"/>
    </location>
</feature>
<comment type="caution">
    <text evidence="2">The sequence shown here is derived from an EMBL/GenBank/DDBJ whole genome shotgun (WGS) entry which is preliminary data.</text>
</comment>
<dbReference type="InterPro" id="IPR051783">
    <property type="entry name" value="NAD(P)-dependent_oxidoreduct"/>
</dbReference>
<evidence type="ECO:0000313" key="3">
    <source>
        <dbReference type="Proteomes" id="UP000789508"/>
    </source>
</evidence>
<dbReference type="PANTHER" id="PTHR48079:SF6">
    <property type="entry name" value="NAD(P)-BINDING DOMAIN-CONTAINING PROTEIN-RELATED"/>
    <property type="match status" value="1"/>
</dbReference>
<dbReference type="GO" id="GO:0004029">
    <property type="term" value="F:aldehyde dehydrogenase (NAD+) activity"/>
    <property type="evidence" value="ECO:0007669"/>
    <property type="project" value="TreeGrafter"/>
</dbReference>
<protein>
    <submittedName>
        <fullName evidence="2">12310_t:CDS:1</fullName>
    </submittedName>
</protein>
<evidence type="ECO:0000313" key="2">
    <source>
        <dbReference type="EMBL" id="CAG8651529.1"/>
    </source>
</evidence>
<dbReference type="InterPro" id="IPR016040">
    <property type="entry name" value="NAD(P)-bd_dom"/>
</dbReference>
<evidence type="ECO:0000259" key="1">
    <source>
        <dbReference type="Pfam" id="PF16363"/>
    </source>
</evidence>
<dbReference type="Pfam" id="PF16363">
    <property type="entry name" value="GDP_Man_Dehyd"/>
    <property type="match status" value="1"/>
</dbReference>
<dbReference type="Proteomes" id="UP000789508">
    <property type="component" value="Unassembled WGS sequence"/>
</dbReference>
<proteinExistence type="predicted"/>
<dbReference type="InterPro" id="IPR036291">
    <property type="entry name" value="NAD(P)-bd_dom_sf"/>
</dbReference>
<accession>A0A9N9DSN8</accession>
<dbReference type="Gene3D" id="3.40.50.720">
    <property type="entry name" value="NAD(P)-binding Rossmann-like Domain"/>
    <property type="match status" value="1"/>
</dbReference>
<dbReference type="PANTHER" id="PTHR48079">
    <property type="entry name" value="PROTEIN YEEZ"/>
    <property type="match status" value="1"/>
</dbReference>
<reference evidence="2" key="1">
    <citation type="submission" date="2021-06" db="EMBL/GenBank/DDBJ databases">
        <authorList>
            <person name="Kallberg Y."/>
            <person name="Tangrot J."/>
            <person name="Rosling A."/>
        </authorList>
    </citation>
    <scope>NUCLEOTIDE SEQUENCE</scope>
    <source>
        <strain evidence="2">FL130A</strain>
    </source>
</reference>
<keyword evidence="3" id="KW-1185">Reference proteome</keyword>
<dbReference type="EMBL" id="CAJVPS010009591">
    <property type="protein sequence ID" value="CAG8651529.1"/>
    <property type="molecule type" value="Genomic_DNA"/>
</dbReference>